<feature type="domain" description="BHLH" evidence="6">
    <location>
        <begin position="8"/>
        <end position="63"/>
    </location>
</feature>
<organism evidence="7 8">
    <name type="scientific">Trapa natans</name>
    <name type="common">Water chestnut</name>
    <dbReference type="NCBI Taxonomy" id="22666"/>
    <lineage>
        <taxon>Eukaryota</taxon>
        <taxon>Viridiplantae</taxon>
        <taxon>Streptophyta</taxon>
        <taxon>Embryophyta</taxon>
        <taxon>Tracheophyta</taxon>
        <taxon>Spermatophyta</taxon>
        <taxon>Magnoliopsida</taxon>
        <taxon>eudicotyledons</taxon>
        <taxon>Gunneridae</taxon>
        <taxon>Pentapetalae</taxon>
        <taxon>rosids</taxon>
        <taxon>malvids</taxon>
        <taxon>Myrtales</taxon>
        <taxon>Lythraceae</taxon>
        <taxon>Trapa</taxon>
    </lineage>
</organism>
<dbReference type="EMBL" id="JAXQNO010000007">
    <property type="protein sequence ID" value="KAK4793878.1"/>
    <property type="molecule type" value="Genomic_DNA"/>
</dbReference>
<dbReference type="GO" id="GO:0090575">
    <property type="term" value="C:RNA polymerase II transcription regulator complex"/>
    <property type="evidence" value="ECO:0007669"/>
    <property type="project" value="TreeGrafter"/>
</dbReference>
<dbReference type="PANTHER" id="PTHR13935:SF46">
    <property type="entry name" value="TRANSCRIPTION FACTOR BHLH167-RELATED"/>
    <property type="match status" value="1"/>
</dbReference>
<dbReference type="InterPro" id="IPR011598">
    <property type="entry name" value="bHLH_dom"/>
</dbReference>
<dbReference type="AlphaFoldDB" id="A0AAN7RCC3"/>
<name>A0AAN7RCC3_TRANT</name>
<keyword evidence="5" id="KW-0175">Coiled coil</keyword>
<dbReference type="GO" id="GO:0000977">
    <property type="term" value="F:RNA polymerase II transcription regulatory region sequence-specific DNA binding"/>
    <property type="evidence" value="ECO:0007669"/>
    <property type="project" value="TreeGrafter"/>
</dbReference>
<evidence type="ECO:0000256" key="4">
    <source>
        <dbReference type="ARBA" id="ARBA00023242"/>
    </source>
</evidence>
<evidence type="ECO:0000256" key="2">
    <source>
        <dbReference type="ARBA" id="ARBA00023015"/>
    </source>
</evidence>
<dbReference type="Pfam" id="PF00010">
    <property type="entry name" value="HLH"/>
    <property type="match status" value="1"/>
</dbReference>
<evidence type="ECO:0000313" key="7">
    <source>
        <dbReference type="EMBL" id="KAK4793878.1"/>
    </source>
</evidence>
<dbReference type="Gene3D" id="4.10.280.10">
    <property type="entry name" value="Helix-loop-helix DNA-binding domain"/>
    <property type="match status" value="1"/>
</dbReference>
<keyword evidence="4" id="KW-0539">Nucleus</keyword>
<evidence type="ECO:0000256" key="3">
    <source>
        <dbReference type="ARBA" id="ARBA00023163"/>
    </source>
</evidence>
<reference evidence="7 8" key="1">
    <citation type="journal article" date="2023" name="Hortic Res">
        <title>Pangenome of water caltrop reveals structural variations and asymmetric subgenome divergence after allopolyploidization.</title>
        <authorList>
            <person name="Zhang X."/>
            <person name="Chen Y."/>
            <person name="Wang L."/>
            <person name="Yuan Y."/>
            <person name="Fang M."/>
            <person name="Shi L."/>
            <person name="Lu R."/>
            <person name="Comes H.P."/>
            <person name="Ma Y."/>
            <person name="Chen Y."/>
            <person name="Huang G."/>
            <person name="Zhou Y."/>
            <person name="Zheng Z."/>
            <person name="Qiu Y."/>
        </authorList>
    </citation>
    <scope>NUCLEOTIDE SEQUENCE [LARGE SCALE GENOMIC DNA]</scope>
    <source>
        <strain evidence="7">F231</strain>
    </source>
</reference>
<keyword evidence="8" id="KW-1185">Reference proteome</keyword>
<evidence type="ECO:0000313" key="8">
    <source>
        <dbReference type="Proteomes" id="UP001346149"/>
    </source>
</evidence>
<sequence length="190" mass="21643">MMKNEVGPSKPDRKIIERNRRTLMRSLCLKLASLIPPKYCKTAKNTLTQQDQLDLAASYIKQLRERIDLLEKRKELAITKSNSLDEVYYGANRPTTTDPGVKLPVIQIKEWHSGLMVSLISSADYKNFMLCEAITILHEEGAEVVNASFFIADGKIFHILHAQVNKFTDEMTLASDGTYMMYMSMAMVMM</sequence>
<gene>
    <name evidence="7" type="ORF">SAY86_011872</name>
</gene>
<dbReference type="GO" id="GO:0046983">
    <property type="term" value="F:protein dimerization activity"/>
    <property type="evidence" value="ECO:0007669"/>
    <property type="project" value="InterPro"/>
</dbReference>
<dbReference type="InterPro" id="IPR015660">
    <property type="entry name" value="MASH1/Ascl1a-like"/>
</dbReference>
<dbReference type="PANTHER" id="PTHR13935">
    <property type="entry name" value="ACHAETE-SCUTE TRANSCRIPTION FACTOR-RELATED"/>
    <property type="match status" value="1"/>
</dbReference>
<protein>
    <recommendedName>
        <fullName evidence="6">BHLH domain-containing protein</fullName>
    </recommendedName>
</protein>
<feature type="coiled-coil region" evidence="5">
    <location>
        <begin position="53"/>
        <end position="80"/>
    </location>
</feature>
<keyword evidence="3" id="KW-0804">Transcription</keyword>
<dbReference type="PROSITE" id="PS50888">
    <property type="entry name" value="BHLH"/>
    <property type="match status" value="1"/>
</dbReference>
<comment type="caution">
    <text evidence="7">The sequence shown here is derived from an EMBL/GenBank/DDBJ whole genome shotgun (WGS) entry which is preliminary data.</text>
</comment>
<dbReference type="SUPFAM" id="SSF47459">
    <property type="entry name" value="HLH, helix-loop-helix DNA-binding domain"/>
    <property type="match status" value="1"/>
</dbReference>
<proteinExistence type="predicted"/>
<keyword evidence="2" id="KW-0805">Transcription regulation</keyword>
<dbReference type="GO" id="GO:0000981">
    <property type="term" value="F:DNA-binding transcription factor activity, RNA polymerase II-specific"/>
    <property type="evidence" value="ECO:0007669"/>
    <property type="project" value="TreeGrafter"/>
</dbReference>
<evidence type="ECO:0000256" key="1">
    <source>
        <dbReference type="ARBA" id="ARBA00004123"/>
    </source>
</evidence>
<evidence type="ECO:0000256" key="5">
    <source>
        <dbReference type="SAM" id="Coils"/>
    </source>
</evidence>
<dbReference type="Proteomes" id="UP001346149">
    <property type="component" value="Unassembled WGS sequence"/>
</dbReference>
<evidence type="ECO:0000259" key="6">
    <source>
        <dbReference type="PROSITE" id="PS50888"/>
    </source>
</evidence>
<comment type="subcellular location">
    <subcellularLocation>
        <location evidence="1">Nucleus</location>
    </subcellularLocation>
</comment>
<dbReference type="InterPro" id="IPR036638">
    <property type="entry name" value="HLH_DNA-bd_sf"/>
</dbReference>
<accession>A0AAN7RCC3</accession>